<dbReference type="AlphaFoldDB" id="A0A0P0URG5"/>
<dbReference type="EMBL" id="AP013042">
    <property type="protein sequence ID" value="BAS67606.1"/>
    <property type="molecule type" value="Genomic_DNA"/>
</dbReference>
<proteinExistence type="predicted"/>
<keyword evidence="2" id="KW-1185">Reference proteome</keyword>
<reference evidence="1 2" key="1">
    <citation type="journal article" date="2000" name="Mar. Ecol. Prog. Ser.">
        <title>Phylogenetic characterization of endosymbionts in three hydrothermal vent mussels: influence on host distributions.</title>
        <authorList>
            <person name="Fujiwara Y."/>
            <person name="Takai K."/>
            <person name="Uematsu K."/>
            <person name="Tsuchida S."/>
            <person name="Hunt J.C."/>
            <person name="Hashimoto J."/>
        </authorList>
    </citation>
    <scope>NUCLEOTIDE SEQUENCE [LARGE SCALE GENOMIC DNA]</scope>
    <source>
        <strain evidence="1 2">Myojin Knoll</strain>
    </source>
</reference>
<gene>
    <name evidence="1" type="ORF">BSEPE_0599</name>
</gene>
<dbReference type="KEGG" id="ebh:BSEPE_0599"/>
<evidence type="ECO:0000313" key="2">
    <source>
        <dbReference type="Proteomes" id="UP000067399"/>
    </source>
</evidence>
<dbReference type="STRING" id="1303921.BSEPE_0599"/>
<accession>A0A0P0URG5</accession>
<organism evidence="1 2">
    <name type="scientific">endosymbiont of Bathymodiolus septemdierum str. Myojin knoll</name>
    <dbReference type="NCBI Taxonomy" id="1303921"/>
    <lineage>
        <taxon>Bacteria</taxon>
        <taxon>Pseudomonadati</taxon>
        <taxon>Pseudomonadota</taxon>
        <taxon>Gammaproteobacteria</taxon>
        <taxon>sulfur-oxidizing symbionts</taxon>
    </lineage>
</organism>
<evidence type="ECO:0000313" key="1">
    <source>
        <dbReference type="EMBL" id="BAS67606.1"/>
    </source>
</evidence>
<dbReference type="Proteomes" id="UP000067399">
    <property type="component" value="Chromosome"/>
</dbReference>
<name>A0A0P0URG5_9GAMM</name>
<reference evidence="1 2" key="2">
    <citation type="journal article" date="2016" name="ISME J.">
        <title>Heterogeneous composition of key metabolic gene clusters in a vent mussel symbiont population.</title>
        <authorList>
            <person name="Ikuta T."/>
            <person name="Takaki Y."/>
            <person name="Nagai Y."/>
            <person name="Shimamura S."/>
            <person name="Tsuda M."/>
            <person name="Kawagucci S."/>
            <person name="Aoki Y."/>
            <person name="Inoue K."/>
            <person name="Teruya M."/>
            <person name="Satou K."/>
            <person name="Teruya K."/>
            <person name="Shimoji M."/>
            <person name="Tamotsu H."/>
            <person name="Hirano T."/>
            <person name="Maruyama T."/>
            <person name="Yoshida T."/>
        </authorList>
    </citation>
    <scope>NUCLEOTIDE SEQUENCE [LARGE SCALE GENOMIC DNA]</scope>
    <source>
        <strain evidence="1 2">Myojin Knoll</strain>
    </source>
</reference>
<protein>
    <submittedName>
        <fullName evidence="1">Uncharacterized protein</fullName>
    </submittedName>
</protein>
<sequence>MNGITDNITSDNKEQVDKVKQWVDLSIFLELFDYLKTLEKDKKRILKKVADTKKHIARYMDHG</sequence>